<proteinExistence type="predicted"/>
<gene>
    <name evidence="3" type="ORF">AADA34_07205</name>
</gene>
<evidence type="ECO:0000313" key="4">
    <source>
        <dbReference type="Proteomes" id="UP001380601"/>
    </source>
</evidence>
<name>A0ABU9EYG1_9STAP</name>
<accession>A0ABU9EYG1</accession>
<sequence length="234" mass="26066">MKKILFFIFAACITLAACGNEEKSNQNEEKKTSDTHDKKDKTDKDKKKPKNEDNNNQAQSSNDENNQTTESTKDTTETQPEQNQINVANITDRVTLESVIFGNYSEIDKIQAYNSAVANGVIPQGNVMEGPASAAYQSSLRVESGAEKSVYEQSSAGNEQPEDVNAEINSAQNEEEYVNALRKKYNGGLSTQEMQTKTAIEQGYYDGDDGPEVYQKIQEREADINAGKYDQYKQ</sequence>
<feature type="signal peptide" evidence="2">
    <location>
        <begin position="1"/>
        <end position="19"/>
    </location>
</feature>
<evidence type="ECO:0008006" key="5">
    <source>
        <dbReference type="Google" id="ProtNLM"/>
    </source>
</evidence>
<feature type="region of interest" description="Disordered" evidence="1">
    <location>
        <begin position="19"/>
        <end position="86"/>
    </location>
</feature>
<dbReference type="RefSeq" id="WP_341611967.1">
    <property type="nucleotide sequence ID" value="NZ_JBBWSC010000007.1"/>
</dbReference>
<keyword evidence="2" id="KW-0732">Signal</keyword>
<evidence type="ECO:0000256" key="1">
    <source>
        <dbReference type="SAM" id="MobiDB-lite"/>
    </source>
</evidence>
<evidence type="ECO:0000313" key="3">
    <source>
        <dbReference type="EMBL" id="MEL0538526.1"/>
    </source>
</evidence>
<protein>
    <recommendedName>
        <fullName evidence="5">Lipoprotein</fullName>
    </recommendedName>
</protein>
<keyword evidence="4" id="KW-1185">Reference proteome</keyword>
<feature type="chain" id="PRO_5046867477" description="Lipoprotein" evidence="2">
    <location>
        <begin position="20"/>
        <end position="234"/>
    </location>
</feature>
<feature type="region of interest" description="Disordered" evidence="1">
    <location>
        <begin position="153"/>
        <end position="172"/>
    </location>
</feature>
<reference evidence="3 4" key="1">
    <citation type="submission" date="2024-04" db="EMBL/GenBank/DDBJ databases">
        <title>Staphylococcus debuckii a clinical isolate.</title>
        <authorList>
            <person name="Magnan C."/>
            <person name="Plumet L."/>
            <person name="Morsli M."/>
            <person name="Molle V."/>
            <person name="Lavigne J.-P."/>
        </authorList>
    </citation>
    <scope>NUCLEOTIDE SEQUENCE [LARGE SCALE GENOMIC DNA]</scope>
    <source>
        <strain evidence="3 4">NSD001</strain>
    </source>
</reference>
<organism evidence="3 4">
    <name type="scientific">Staphylococcus debuckii</name>
    <dbReference type="NCBI Taxonomy" id="2044912"/>
    <lineage>
        <taxon>Bacteria</taxon>
        <taxon>Bacillati</taxon>
        <taxon>Bacillota</taxon>
        <taxon>Bacilli</taxon>
        <taxon>Bacillales</taxon>
        <taxon>Staphylococcaceae</taxon>
        <taxon>Staphylococcus</taxon>
    </lineage>
</organism>
<dbReference type="PROSITE" id="PS51257">
    <property type="entry name" value="PROKAR_LIPOPROTEIN"/>
    <property type="match status" value="1"/>
</dbReference>
<feature type="compositionally biased region" description="Polar residues" evidence="1">
    <location>
        <begin position="56"/>
        <end position="67"/>
    </location>
</feature>
<dbReference type="Proteomes" id="UP001380601">
    <property type="component" value="Unassembled WGS sequence"/>
</dbReference>
<comment type="caution">
    <text evidence="3">The sequence shown here is derived from an EMBL/GenBank/DDBJ whole genome shotgun (WGS) entry which is preliminary data.</text>
</comment>
<dbReference type="EMBL" id="JBBWSC010000007">
    <property type="protein sequence ID" value="MEL0538526.1"/>
    <property type="molecule type" value="Genomic_DNA"/>
</dbReference>
<feature type="compositionally biased region" description="Basic and acidic residues" evidence="1">
    <location>
        <begin position="20"/>
        <end position="53"/>
    </location>
</feature>
<evidence type="ECO:0000256" key="2">
    <source>
        <dbReference type="SAM" id="SignalP"/>
    </source>
</evidence>